<dbReference type="CDD" id="cd00038">
    <property type="entry name" value="CAP_ED"/>
    <property type="match status" value="1"/>
</dbReference>
<dbReference type="PROSITE" id="PS50042">
    <property type="entry name" value="CNMP_BINDING_3"/>
    <property type="match status" value="1"/>
</dbReference>
<dbReference type="InterPro" id="IPR010920">
    <property type="entry name" value="LSM_dom_sf"/>
</dbReference>
<dbReference type="PANTHER" id="PTHR30221">
    <property type="entry name" value="SMALL-CONDUCTANCE MECHANOSENSITIVE CHANNEL"/>
    <property type="match status" value="1"/>
</dbReference>
<dbReference type="SUPFAM" id="SSF51206">
    <property type="entry name" value="cAMP-binding domain-like"/>
    <property type="match status" value="1"/>
</dbReference>
<dbReference type="Gene3D" id="3.30.70.100">
    <property type="match status" value="1"/>
</dbReference>
<evidence type="ECO:0000259" key="8">
    <source>
        <dbReference type="PROSITE" id="PS50042"/>
    </source>
</evidence>
<gene>
    <name evidence="9" type="ORF">E8A74_43295</name>
</gene>
<comment type="similarity">
    <text evidence="2">Belongs to the MscS (TC 1.A.23) family.</text>
</comment>
<feature type="transmembrane region" description="Helical" evidence="7">
    <location>
        <begin position="44"/>
        <end position="67"/>
    </location>
</feature>
<evidence type="ECO:0000313" key="10">
    <source>
        <dbReference type="Proteomes" id="UP000309215"/>
    </source>
</evidence>
<dbReference type="Pfam" id="PF21082">
    <property type="entry name" value="MS_channel_3rd"/>
    <property type="match status" value="1"/>
</dbReference>
<dbReference type="Gene3D" id="2.30.30.60">
    <property type="match status" value="1"/>
</dbReference>
<evidence type="ECO:0000256" key="4">
    <source>
        <dbReference type="ARBA" id="ARBA00022692"/>
    </source>
</evidence>
<organism evidence="9 10">
    <name type="scientific">Polyangium fumosum</name>
    <dbReference type="NCBI Taxonomy" id="889272"/>
    <lineage>
        <taxon>Bacteria</taxon>
        <taxon>Pseudomonadati</taxon>
        <taxon>Myxococcota</taxon>
        <taxon>Polyangia</taxon>
        <taxon>Polyangiales</taxon>
        <taxon>Polyangiaceae</taxon>
        <taxon>Polyangium</taxon>
    </lineage>
</organism>
<dbReference type="EMBL" id="SSMQ01000078">
    <property type="protein sequence ID" value="TKC97920.1"/>
    <property type="molecule type" value="Genomic_DNA"/>
</dbReference>
<feature type="transmembrane region" description="Helical" evidence="7">
    <location>
        <begin position="12"/>
        <end position="32"/>
    </location>
</feature>
<dbReference type="InterPro" id="IPR006685">
    <property type="entry name" value="MscS_channel_2nd"/>
</dbReference>
<evidence type="ECO:0000313" key="9">
    <source>
        <dbReference type="EMBL" id="TKC97920.1"/>
    </source>
</evidence>
<dbReference type="InterPro" id="IPR045275">
    <property type="entry name" value="MscS_archaea/bacteria_type"/>
</dbReference>
<dbReference type="OrthoDB" id="9775207at2"/>
<dbReference type="Pfam" id="PF00924">
    <property type="entry name" value="MS_channel_2nd"/>
    <property type="match status" value="1"/>
</dbReference>
<protein>
    <submittedName>
        <fullName evidence="9">Mechanosensitive ion channel</fullName>
    </submittedName>
</protein>
<feature type="transmembrane region" description="Helical" evidence="7">
    <location>
        <begin position="73"/>
        <end position="94"/>
    </location>
</feature>
<reference evidence="9 10" key="1">
    <citation type="submission" date="2019-04" db="EMBL/GenBank/DDBJ databases">
        <authorList>
            <person name="Li Y."/>
            <person name="Wang J."/>
        </authorList>
    </citation>
    <scope>NUCLEOTIDE SEQUENCE [LARGE SCALE GENOMIC DNA]</scope>
    <source>
        <strain evidence="9 10">DSM 14668</strain>
    </source>
</reference>
<dbReference type="Proteomes" id="UP000309215">
    <property type="component" value="Unassembled WGS sequence"/>
</dbReference>
<evidence type="ECO:0000256" key="1">
    <source>
        <dbReference type="ARBA" id="ARBA00004651"/>
    </source>
</evidence>
<evidence type="ECO:0000256" key="3">
    <source>
        <dbReference type="ARBA" id="ARBA00022475"/>
    </source>
</evidence>
<dbReference type="InterPro" id="IPR011066">
    <property type="entry name" value="MscS_channel_C_sf"/>
</dbReference>
<dbReference type="AlphaFoldDB" id="A0A4U1IU49"/>
<keyword evidence="3" id="KW-1003">Cell membrane</keyword>
<dbReference type="GO" id="GO:0005886">
    <property type="term" value="C:plasma membrane"/>
    <property type="evidence" value="ECO:0007669"/>
    <property type="project" value="UniProtKB-SubCell"/>
</dbReference>
<proteinExistence type="inferred from homology"/>
<dbReference type="SMART" id="SM00100">
    <property type="entry name" value="cNMP"/>
    <property type="match status" value="1"/>
</dbReference>
<evidence type="ECO:0000256" key="5">
    <source>
        <dbReference type="ARBA" id="ARBA00022989"/>
    </source>
</evidence>
<dbReference type="PRINTS" id="PR00103">
    <property type="entry name" value="CAMPKINASE"/>
</dbReference>
<keyword evidence="10" id="KW-1185">Reference proteome</keyword>
<dbReference type="PANTHER" id="PTHR30221:SF1">
    <property type="entry name" value="SMALL-CONDUCTANCE MECHANOSENSITIVE CHANNEL"/>
    <property type="match status" value="1"/>
</dbReference>
<evidence type="ECO:0000256" key="7">
    <source>
        <dbReference type="SAM" id="Phobius"/>
    </source>
</evidence>
<dbReference type="SUPFAM" id="SSF82689">
    <property type="entry name" value="Mechanosensitive channel protein MscS (YggB), C-terminal domain"/>
    <property type="match status" value="1"/>
</dbReference>
<keyword evidence="6 7" id="KW-0472">Membrane</keyword>
<dbReference type="InterPro" id="IPR014710">
    <property type="entry name" value="RmlC-like_jellyroll"/>
</dbReference>
<keyword evidence="4 7" id="KW-0812">Transmembrane</keyword>
<dbReference type="Gene3D" id="1.10.287.1260">
    <property type="match status" value="1"/>
</dbReference>
<keyword evidence="5 7" id="KW-1133">Transmembrane helix</keyword>
<dbReference type="InterPro" id="IPR049278">
    <property type="entry name" value="MS_channel_C"/>
</dbReference>
<dbReference type="InterPro" id="IPR000595">
    <property type="entry name" value="cNMP-bd_dom"/>
</dbReference>
<dbReference type="InterPro" id="IPR018490">
    <property type="entry name" value="cNMP-bd_dom_sf"/>
</dbReference>
<dbReference type="Gene3D" id="2.60.120.10">
    <property type="entry name" value="Jelly Rolls"/>
    <property type="match status" value="1"/>
</dbReference>
<dbReference type="RefSeq" id="WP_136935016.1">
    <property type="nucleotide sequence ID" value="NZ_SSMQ01000078.1"/>
</dbReference>
<sequence length="510" mass="55855">MAFLYALWKEALLAHTFWLLTALVMALIASRLDMSSEPRLRPLGFFLSMHVLALLGAAALVVTGSSFVDEIRIPAAVFGGVAFVGAAAVLLFHVILPRLRLRAPRIVEDVMVAIFSVVTAVSIMSRAGINLSGLIATSAVITAILGFSLQDVIGNVAGGLALQLDSSIEVGDRIKVNDVSGRVAEIRWRCTVIETGNGETVLVPNNVLMRSQVTVFGRRQGKPAHLRRVIHFNVDFRYQPSDVIDVVRDAVKDAKVPNVAEDPAPSCVLVDLGESYGRYALRYWLTDLDMDALTDSDVRTRIFFALERAGMHLAIPAASVLVTEEASRAAQKTAKRLSRRKHLIEMVPLFQALSDAERTELAEQLKYAPFTRGEIIAHQGDAEHHCVHLIEDGTALVRVTENGRELPVKKLGPGSFFGEMSLLTGSPRLATVVAETDVECFRLEKGPFQRVIEKRPELARELAGVLAQRAEELRAARQGIDTVNEAGPSVVKAERDIFNRIRNFFELGAP</sequence>
<comment type="caution">
    <text evidence="9">The sequence shown here is derived from an EMBL/GenBank/DDBJ whole genome shotgun (WGS) entry which is preliminary data.</text>
</comment>
<dbReference type="GO" id="GO:0008381">
    <property type="term" value="F:mechanosensitive monoatomic ion channel activity"/>
    <property type="evidence" value="ECO:0007669"/>
    <property type="project" value="InterPro"/>
</dbReference>
<name>A0A4U1IU49_9BACT</name>
<dbReference type="Pfam" id="PF00027">
    <property type="entry name" value="cNMP_binding"/>
    <property type="match status" value="1"/>
</dbReference>
<accession>A0A4U1IU49</accession>
<dbReference type="SUPFAM" id="SSF50182">
    <property type="entry name" value="Sm-like ribonucleoproteins"/>
    <property type="match status" value="1"/>
</dbReference>
<evidence type="ECO:0000256" key="2">
    <source>
        <dbReference type="ARBA" id="ARBA00008017"/>
    </source>
</evidence>
<comment type="subcellular location">
    <subcellularLocation>
        <location evidence="1">Cell membrane</location>
        <topology evidence="1">Multi-pass membrane protein</topology>
    </subcellularLocation>
</comment>
<feature type="transmembrane region" description="Helical" evidence="7">
    <location>
        <begin position="131"/>
        <end position="149"/>
    </location>
</feature>
<evidence type="ECO:0000256" key="6">
    <source>
        <dbReference type="ARBA" id="ARBA00023136"/>
    </source>
</evidence>
<dbReference type="InterPro" id="IPR023408">
    <property type="entry name" value="MscS_beta-dom_sf"/>
</dbReference>
<feature type="domain" description="Cyclic nucleotide-binding" evidence="8">
    <location>
        <begin position="349"/>
        <end position="469"/>
    </location>
</feature>